<gene>
    <name evidence="2" type="ORF">H9854_05570</name>
</gene>
<name>A0A9D1WM81_9GAMM</name>
<evidence type="ECO:0008006" key="4">
    <source>
        <dbReference type="Google" id="ProtNLM"/>
    </source>
</evidence>
<evidence type="ECO:0000256" key="1">
    <source>
        <dbReference type="SAM" id="SignalP"/>
    </source>
</evidence>
<feature type="signal peptide" evidence="1">
    <location>
        <begin position="1"/>
        <end position="30"/>
    </location>
</feature>
<evidence type="ECO:0000313" key="3">
    <source>
        <dbReference type="Proteomes" id="UP000824248"/>
    </source>
</evidence>
<sequence length="219" mass="24940">MSRRKPMGLRWLPLGLAMGLALTSVSQVEAQRAAAGPPDWPCVQRLIPELAWGTLWTGPSLDELEQEWWEDEEIARVARFAISRSTPEEQALAWVSEFVESVDPSDAGAEQRLTQLFAGLYELTNRERRRTIDRIRGASRAQMARLDTISGMVDELETQRSHADTAADQAEADRLAEALFWEQRTFQHRQQALPALCEQPYLLEEQLSRMVRVIMAHMP</sequence>
<protein>
    <recommendedName>
        <fullName evidence="4">Secreted protein</fullName>
    </recommendedName>
</protein>
<comment type="caution">
    <text evidence="2">The sequence shown here is derived from an EMBL/GenBank/DDBJ whole genome shotgun (WGS) entry which is preliminary data.</text>
</comment>
<feature type="chain" id="PRO_5039644233" description="Secreted protein" evidence="1">
    <location>
        <begin position="31"/>
        <end position="219"/>
    </location>
</feature>
<dbReference type="EMBL" id="DXFC01000166">
    <property type="protein sequence ID" value="HIX61683.1"/>
    <property type="molecule type" value="Genomic_DNA"/>
</dbReference>
<organism evidence="2 3">
    <name type="scientific">Candidatus Halomonas stercoripullorum</name>
    <dbReference type="NCBI Taxonomy" id="2838617"/>
    <lineage>
        <taxon>Bacteria</taxon>
        <taxon>Pseudomonadati</taxon>
        <taxon>Pseudomonadota</taxon>
        <taxon>Gammaproteobacteria</taxon>
        <taxon>Oceanospirillales</taxon>
        <taxon>Halomonadaceae</taxon>
        <taxon>Halomonas</taxon>
    </lineage>
</organism>
<proteinExistence type="predicted"/>
<keyword evidence="1" id="KW-0732">Signal</keyword>
<reference evidence="2" key="2">
    <citation type="submission" date="2021-04" db="EMBL/GenBank/DDBJ databases">
        <authorList>
            <person name="Gilroy R."/>
        </authorList>
    </citation>
    <scope>NUCLEOTIDE SEQUENCE</scope>
    <source>
        <strain evidence="2">1193</strain>
    </source>
</reference>
<accession>A0A9D1WM81</accession>
<reference evidence="2" key="1">
    <citation type="journal article" date="2021" name="PeerJ">
        <title>Extensive microbial diversity within the chicken gut microbiome revealed by metagenomics and culture.</title>
        <authorList>
            <person name="Gilroy R."/>
            <person name="Ravi A."/>
            <person name="Getino M."/>
            <person name="Pursley I."/>
            <person name="Horton D.L."/>
            <person name="Alikhan N.F."/>
            <person name="Baker D."/>
            <person name="Gharbi K."/>
            <person name="Hall N."/>
            <person name="Watson M."/>
            <person name="Adriaenssens E.M."/>
            <person name="Foster-Nyarko E."/>
            <person name="Jarju S."/>
            <person name="Secka A."/>
            <person name="Antonio M."/>
            <person name="Oren A."/>
            <person name="Chaudhuri R.R."/>
            <person name="La Ragione R."/>
            <person name="Hildebrand F."/>
            <person name="Pallen M.J."/>
        </authorList>
    </citation>
    <scope>NUCLEOTIDE SEQUENCE</scope>
    <source>
        <strain evidence="2">1193</strain>
    </source>
</reference>
<evidence type="ECO:0000313" key="2">
    <source>
        <dbReference type="EMBL" id="HIX61683.1"/>
    </source>
</evidence>
<dbReference type="Proteomes" id="UP000824248">
    <property type="component" value="Unassembled WGS sequence"/>
</dbReference>
<dbReference type="AlphaFoldDB" id="A0A9D1WM81"/>